<dbReference type="AlphaFoldDB" id="H0E8I6"/>
<evidence type="ECO:0000256" key="1">
    <source>
        <dbReference type="SAM" id="MobiDB-lite"/>
    </source>
</evidence>
<feature type="region of interest" description="Disordered" evidence="1">
    <location>
        <begin position="1"/>
        <end position="23"/>
    </location>
</feature>
<accession>H0E8I6</accession>
<proteinExistence type="predicted"/>
<evidence type="ECO:0000313" key="3">
    <source>
        <dbReference type="Proteomes" id="UP000005143"/>
    </source>
</evidence>
<keyword evidence="3" id="KW-1185">Reference proteome</keyword>
<comment type="caution">
    <text evidence="2">The sequence shown here is derived from an EMBL/GenBank/DDBJ whole genome shotgun (WGS) entry which is preliminary data.</text>
</comment>
<protein>
    <submittedName>
        <fullName evidence="2">Uncharacterized protein</fullName>
    </submittedName>
</protein>
<dbReference type="Proteomes" id="UP000005143">
    <property type="component" value="Unassembled WGS sequence"/>
</dbReference>
<reference evidence="2 3" key="1">
    <citation type="journal article" date="2013" name="Biodegradation">
        <title>Quantitative proteomic analysis of ibuprofen-degrading Patulibacter sp. strain I11.</title>
        <authorList>
            <person name="Almeida B."/>
            <person name="Kjeldal H."/>
            <person name="Lolas I."/>
            <person name="Knudsen A.D."/>
            <person name="Carvalho G."/>
            <person name="Nielsen K.L."/>
            <person name="Barreto Crespo M.T."/>
            <person name="Stensballe A."/>
            <person name="Nielsen J.L."/>
        </authorList>
    </citation>
    <scope>NUCLEOTIDE SEQUENCE [LARGE SCALE GENOMIC DNA]</scope>
    <source>
        <strain evidence="2 3">I11</strain>
    </source>
</reference>
<name>H0E8I6_9ACTN</name>
<organism evidence="2 3">
    <name type="scientific">Patulibacter medicamentivorans</name>
    <dbReference type="NCBI Taxonomy" id="1097667"/>
    <lineage>
        <taxon>Bacteria</taxon>
        <taxon>Bacillati</taxon>
        <taxon>Actinomycetota</taxon>
        <taxon>Thermoleophilia</taxon>
        <taxon>Solirubrobacterales</taxon>
        <taxon>Patulibacteraceae</taxon>
        <taxon>Patulibacter</taxon>
    </lineage>
</organism>
<gene>
    <name evidence="2" type="ORF">PAI11_31470</name>
</gene>
<dbReference type="EMBL" id="AGUD01000244">
    <property type="protein sequence ID" value="EHN09986.1"/>
    <property type="molecule type" value="Genomic_DNA"/>
</dbReference>
<evidence type="ECO:0000313" key="2">
    <source>
        <dbReference type="EMBL" id="EHN09986.1"/>
    </source>
</evidence>
<sequence>MAIGAGEGSTLKGGERNPSGGRALSSETQVIASNSSFGTRQSNKGSGGGAIYGCRAPLGNEGCIEASNLSSGNAFKFRFRGESGGSITTSGTNKAEAKPFTTNALGVADGLNADKVDGKDANQIVEDTLARTKIAVVSADGKIANQRGLTAAVKEDTGKYLVTADGDISKCVPNVTAYGTAPGANAALEPVGTTQLRVYTQTSAGTAADRQFAITVNC</sequence>